<keyword evidence="3" id="KW-1185">Reference proteome</keyword>
<proteinExistence type="predicted"/>
<dbReference type="AlphaFoldDB" id="A0A1H4FKR5"/>
<evidence type="ECO:0000256" key="1">
    <source>
        <dbReference type="SAM" id="SignalP"/>
    </source>
</evidence>
<keyword evidence="1" id="KW-0732">Signal</keyword>
<dbReference type="RefSeq" id="WP_010261029.1">
    <property type="nucleotide sequence ID" value="NZ_CAEG01000007.1"/>
</dbReference>
<dbReference type="EMBL" id="FNRI01000011">
    <property type="protein sequence ID" value="SEA97751.1"/>
    <property type="molecule type" value="Genomic_DNA"/>
</dbReference>
<name>A0A1H4FKR5_9BACT</name>
<organism evidence="2 3">
    <name type="scientific">Alistipes timonensis JC136</name>
    <dbReference type="NCBI Taxonomy" id="1033731"/>
    <lineage>
        <taxon>Bacteria</taxon>
        <taxon>Pseudomonadati</taxon>
        <taxon>Bacteroidota</taxon>
        <taxon>Bacteroidia</taxon>
        <taxon>Bacteroidales</taxon>
        <taxon>Rikenellaceae</taxon>
        <taxon>Alistipes</taxon>
    </lineage>
</organism>
<feature type="signal peptide" evidence="1">
    <location>
        <begin position="1"/>
        <end position="19"/>
    </location>
</feature>
<accession>A0A1H4FKR5</accession>
<dbReference type="OrthoDB" id="9804931at2"/>
<reference evidence="2 3" key="1">
    <citation type="submission" date="2016-10" db="EMBL/GenBank/DDBJ databases">
        <authorList>
            <person name="de Groot N.N."/>
        </authorList>
    </citation>
    <scope>NUCLEOTIDE SEQUENCE [LARGE SCALE GENOMIC DNA]</scope>
    <source>
        <strain evidence="2 3">DSM 25383</strain>
    </source>
</reference>
<dbReference type="STRING" id="1033731.SAMN05444145_11119"/>
<sequence>MKKLFFALAAIAAFSTVSAQHLGTEYRLKKVVEVPGRQGIAADENYYYVSDTRGLYKFDKNWNLVKKHVQSAENPLFPNPEMANHFGDIDVWNGKIYTGNEKFEYGRGYNIAISVYDAETLEWIEDIPWCAESGQVEVSGLAVDREKNMIWMSDWVDSRYVYCYSLETGKYYTKMQCRPMPYWCQGIFIADGKMLFAADDGESTYQIPDNIYIADISEVPYTGLKEGTEVVRDTPFSVKLDKKGNPVKRTGMIAAGAKAGRLDLFREMSDFRRAGEIEGLCIDPVTDELLVLNNRGTQIILGMSQGPFTDEGYTNEIHEVYIYEKIK</sequence>
<gene>
    <name evidence="2" type="ORF">SAMN05444145_11119</name>
</gene>
<protein>
    <submittedName>
        <fullName evidence="2">Uncharacterized protein</fullName>
    </submittedName>
</protein>
<dbReference type="Proteomes" id="UP000183253">
    <property type="component" value="Unassembled WGS sequence"/>
</dbReference>
<dbReference type="SUPFAM" id="SSF63825">
    <property type="entry name" value="YWTD domain"/>
    <property type="match status" value="1"/>
</dbReference>
<evidence type="ECO:0000313" key="3">
    <source>
        <dbReference type="Proteomes" id="UP000183253"/>
    </source>
</evidence>
<feature type="chain" id="PRO_5010183598" evidence="1">
    <location>
        <begin position="20"/>
        <end position="327"/>
    </location>
</feature>
<evidence type="ECO:0000313" key="2">
    <source>
        <dbReference type="EMBL" id="SEA97751.1"/>
    </source>
</evidence>